<dbReference type="SUPFAM" id="SSF56214">
    <property type="entry name" value="4'-phosphopantetheinyl transferase"/>
    <property type="match status" value="1"/>
</dbReference>
<feature type="region of interest" description="Disordered" evidence="14">
    <location>
        <begin position="1"/>
        <end position="20"/>
    </location>
</feature>
<dbReference type="OrthoDB" id="8210607at2"/>
<evidence type="ECO:0000256" key="6">
    <source>
        <dbReference type="ARBA" id="ARBA00022679"/>
    </source>
</evidence>
<dbReference type="Pfam" id="PF01648">
    <property type="entry name" value="ACPS"/>
    <property type="match status" value="1"/>
</dbReference>
<feature type="binding site" evidence="12">
    <location>
        <position position="124"/>
    </location>
    <ligand>
        <name>CoA</name>
        <dbReference type="ChEBI" id="CHEBI:57287"/>
    </ligand>
</feature>
<dbReference type="InterPro" id="IPR037143">
    <property type="entry name" value="4-PPantetheinyl_Trfase_dom_sf"/>
</dbReference>
<feature type="binding site" evidence="13">
    <location>
        <position position="124"/>
    </location>
    <ligand>
        <name>Mg(2+)</name>
        <dbReference type="ChEBI" id="CHEBI:18420"/>
    </ligand>
</feature>
<dbReference type="GO" id="GO:0000287">
    <property type="term" value="F:magnesium ion binding"/>
    <property type="evidence" value="ECO:0007669"/>
    <property type="project" value="InterPro"/>
</dbReference>
<evidence type="ECO:0000256" key="3">
    <source>
        <dbReference type="ARBA" id="ARBA00008342"/>
    </source>
</evidence>
<feature type="binding site" evidence="13">
    <location>
        <position position="126"/>
    </location>
    <ligand>
        <name>Mg(2+)</name>
        <dbReference type="ChEBI" id="CHEBI:18420"/>
    </ligand>
</feature>
<evidence type="ECO:0000313" key="18">
    <source>
        <dbReference type="Proteomes" id="UP000189935"/>
    </source>
</evidence>
<evidence type="ECO:0000256" key="13">
    <source>
        <dbReference type="PIRSR" id="PIRSR603542-2"/>
    </source>
</evidence>
<feature type="binding site" evidence="12">
    <location>
        <position position="169"/>
    </location>
    <ligand>
        <name>CoA</name>
        <dbReference type="ChEBI" id="CHEBI:57287"/>
    </ligand>
</feature>
<evidence type="ECO:0000256" key="1">
    <source>
        <dbReference type="ARBA" id="ARBA00003937"/>
    </source>
</evidence>
<name>A0A1M7CJZ3_9BRAD</name>
<proteinExistence type="inferred from homology"/>
<feature type="binding site" evidence="12">
    <location>
        <position position="183"/>
    </location>
    <ligand>
        <name>CoA</name>
        <dbReference type="ChEBI" id="CHEBI:57287"/>
    </ligand>
</feature>
<dbReference type="GO" id="GO:0009366">
    <property type="term" value="C:enterobactin synthetase complex"/>
    <property type="evidence" value="ECO:0007669"/>
    <property type="project" value="InterPro"/>
</dbReference>
<evidence type="ECO:0000256" key="7">
    <source>
        <dbReference type="ARBA" id="ARBA00023191"/>
    </source>
</evidence>
<dbReference type="GO" id="GO:0009239">
    <property type="term" value="P:enterobactin biosynthetic process"/>
    <property type="evidence" value="ECO:0007669"/>
    <property type="project" value="UniProtKB-UniPathway"/>
</dbReference>
<keyword evidence="6 17" id="KW-0808">Transferase</keyword>
<dbReference type="GO" id="GO:0008897">
    <property type="term" value="F:holo-[acyl-carrier-protein] synthase activity"/>
    <property type="evidence" value="ECO:0007669"/>
    <property type="project" value="InterPro"/>
</dbReference>
<protein>
    <recommendedName>
        <fullName evidence="5">Enterobactin synthase component D</fullName>
    </recommendedName>
    <alternativeName>
        <fullName evidence="8">4'-phosphopantetheinyl transferase EntD</fullName>
    </alternativeName>
    <alternativeName>
        <fullName evidence="9">Enterochelin synthase D</fullName>
    </alternativeName>
</protein>
<feature type="binding site" evidence="12">
    <location>
        <position position="58"/>
    </location>
    <ligand>
        <name>CoA</name>
        <dbReference type="ChEBI" id="CHEBI:57287"/>
    </ligand>
</feature>
<keyword evidence="13" id="KW-0479">Metal-binding</keyword>
<feature type="binding site" evidence="12">
    <location>
        <position position="173"/>
    </location>
    <ligand>
        <name>CoA</name>
        <dbReference type="ChEBI" id="CHEBI:57287"/>
    </ligand>
</feature>
<accession>A0A1M7CJZ3</accession>
<evidence type="ECO:0000256" key="11">
    <source>
        <dbReference type="ARBA" id="ARBA00049191"/>
    </source>
</evidence>
<dbReference type="RefSeq" id="WP_079543678.1">
    <property type="nucleotide sequence ID" value="NZ_LT670844.1"/>
</dbReference>
<keyword evidence="13" id="KW-0460">Magnesium</keyword>
<gene>
    <name evidence="17" type="ORF">SAMN05444159_6499</name>
</gene>
<dbReference type="InterPro" id="IPR003542">
    <property type="entry name" value="Enbac_synth_compD-like"/>
</dbReference>
<dbReference type="Pfam" id="PF17837">
    <property type="entry name" value="4PPT_N"/>
    <property type="match status" value="1"/>
</dbReference>
<feature type="domain" description="4'-phosphopantetheinyl transferase" evidence="15">
    <location>
        <begin position="120"/>
        <end position="204"/>
    </location>
</feature>
<evidence type="ECO:0000256" key="9">
    <source>
        <dbReference type="ARBA" id="ARBA00031996"/>
    </source>
</evidence>
<evidence type="ECO:0000259" key="15">
    <source>
        <dbReference type="Pfam" id="PF01648"/>
    </source>
</evidence>
<dbReference type="EMBL" id="LT670844">
    <property type="protein sequence ID" value="SHL67139.1"/>
    <property type="molecule type" value="Genomic_DNA"/>
</dbReference>
<comment type="function">
    <text evidence="1">Involved in the biosynthesis of the siderophore enterobactin (enterochelin), which is a macrocyclic trimeric lactone of N-(2,3-dihydroxybenzoyl)-serine. The serine trilactone serves as a scaffolding for the three catechol functionalities that provide hexadentate coordination for the tightly ligated iron(2+) atoms. Plays an essential role in the assembly of the enterobactin by catalyzing the transfer of the 4'-phosphopantetheine (Ppant) moiety from coenzyme A to the apo-domains of both EntB (ArCP domain) and EntF (PCP domain) to yield their holo-forms which make them competent for the activation of 2,3-dihydroxybenzoate (DHB) and L-serine, respectively.</text>
</comment>
<keyword evidence="7" id="KW-0259">Enterobactin biosynthesis</keyword>
<comment type="similarity">
    <text evidence="3">Belongs to the P-Pant transferase superfamily. EntD family.</text>
</comment>
<dbReference type="InterPro" id="IPR041354">
    <property type="entry name" value="4PPT_N"/>
</dbReference>
<comment type="subunit">
    <text evidence="4">EntB, EntD, EntE, and EntF form a multienzyme complex called enterobactin synthase.</text>
</comment>
<evidence type="ECO:0000259" key="16">
    <source>
        <dbReference type="Pfam" id="PF17837"/>
    </source>
</evidence>
<evidence type="ECO:0000256" key="2">
    <source>
        <dbReference type="ARBA" id="ARBA00004993"/>
    </source>
</evidence>
<dbReference type="AlphaFoldDB" id="A0A1M7CJZ3"/>
<dbReference type="PANTHER" id="PTHR38096:SF1">
    <property type="entry name" value="ENTEROBACTIN SYNTHASE COMPONENT D"/>
    <property type="match status" value="1"/>
</dbReference>
<dbReference type="UniPathway" id="UPA00017"/>
<comment type="catalytic activity">
    <reaction evidence="10">
        <text>apo-[aryl-carrier protein] + CoA = holo-[aryl-carrier protein] + adenosine 3',5'-bisphosphate + H(+)</text>
        <dbReference type="Rhea" id="RHEA:48404"/>
        <dbReference type="Rhea" id="RHEA-COMP:15903"/>
        <dbReference type="Rhea" id="RHEA-COMP:17557"/>
        <dbReference type="ChEBI" id="CHEBI:15378"/>
        <dbReference type="ChEBI" id="CHEBI:29999"/>
        <dbReference type="ChEBI" id="CHEBI:57287"/>
        <dbReference type="ChEBI" id="CHEBI:58343"/>
        <dbReference type="ChEBI" id="CHEBI:64479"/>
    </reaction>
</comment>
<feature type="binding site" evidence="12">
    <location>
        <begin position="102"/>
        <end position="103"/>
    </location>
    <ligand>
        <name>CoA</name>
        <dbReference type="ChEBI" id="CHEBI:57287"/>
    </ligand>
</feature>
<feature type="binding site" evidence="12">
    <location>
        <position position="66"/>
    </location>
    <ligand>
        <name>CoA</name>
        <dbReference type="ChEBI" id="CHEBI:57287"/>
    </ligand>
</feature>
<evidence type="ECO:0000256" key="5">
    <source>
        <dbReference type="ARBA" id="ARBA00019087"/>
    </source>
</evidence>
<dbReference type="Proteomes" id="UP000189935">
    <property type="component" value="Chromosome I"/>
</dbReference>
<evidence type="ECO:0000256" key="14">
    <source>
        <dbReference type="SAM" id="MobiDB-lite"/>
    </source>
</evidence>
<evidence type="ECO:0000256" key="12">
    <source>
        <dbReference type="PIRSR" id="PIRSR603542-1"/>
    </source>
</evidence>
<comment type="cofactor">
    <cofactor evidence="13">
        <name>Mg(2+)</name>
        <dbReference type="ChEBI" id="CHEBI:18420"/>
    </cofactor>
</comment>
<evidence type="ECO:0000256" key="10">
    <source>
        <dbReference type="ARBA" id="ARBA00049176"/>
    </source>
</evidence>
<evidence type="ECO:0000256" key="4">
    <source>
        <dbReference type="ARBA" id="ARBA00011503"/>
    </source>
</evidence>
<organism evidence="17 18">
    <name type="scientific">Bradyrhizobium lablabi</name>
    <dbReference type="NCBI Taxonomy" id="722472"/>
    <lineage>
        <taxon>Bacteria</taxon>
        <taxon>Pseudomonadati</taxon>
        <taxon>Pseudomonadota</taxon>
        <taxon>Alphaproteobacteria</taxon>
        <taxon>Hyphomicrobiales</taxon>
        <taxon>Nitrobacteraceae</taxon>
        <taxon>Bradyrhizobium</taxon>
    </lineage>
</organism>
<dbReference type="Gene3D" id="3.90.470.20">
    <property type="entry name" value="4'-phosphopantetheinyl transferase domain"/>
    <property type="match status" value="1"/>
</dbReference>
<reference evidence="17 18" key="1">
    <citation type="submission" date="2016-11" db="EMBL/GenBank/DDBJ databases">
        <authorList>
            <person name="Jaros S."/>
            <person name="Januszkiewicz K."/>
            <person name="Wedrychowicz H."/>
        </authorList>
    </citation>
    <scope>NUCLEOTIDE SEQUENCE [LARGE SCALE GENOMIC DNA]</scope>
    <source>
        <strain evidence="17 18">GAS499</strain>
    </source>
</reference>
<sequence length="235" mass="25847">MYRQIARGAQPAQPNPHGLSQRVCYHSLHNTDAAFTLPLSPVTRSRLPQALRYATQKRQREFLAGRWCAEEALQCLGAGSTHIAMAEDRAPIWPDGVVGSITHTGDFAAAAVAWAADIAGVGIDSEQIIDPAAARDIADVCMVDEATLFKPAHGRSFCEFCTFVFSAKEAVFKCLFPLTRKFLEFSDVRITSLDWNRRYFTWTTASEYIGTGRLSLADGFVHTSVELSSLTTIAE</sequence>
<comment type="pathway">
    <text evidence="2">Siderophore biosynthesis; enterobactin biosynthesis.</text>
</comment>
<feature type="domain" description="4'-phosphopantetheinyl transferase N-terminal" evidence="16">
    <location>
        <begin position="49"/>
        <end position="113"/>
    </location>
</feature>
<dbReference type="InterPro" id="IPR008278">
    <property type="entry name" value="4-PPantetheinyl_Trfase_dom"/>
</dbReference>
<comment type="catalytic activity">
    <reaction evidence="11">
        <text>apo-[peptidyl-carrier protein] + CoA = holo-[peptidyl-carrier protein] + adenosine 3',5'-bisphosphate + H(+)</text>
        <dbReference type="Rhea" id="RHEA:46228"/>
        <dbReference type="Rhea" id="RHEA-COMP:11479"/>
        <dbReference type="Rhea" id="RHEA-COMP:11480"/>
        <dbReference type="ChEBI" id="CHEBI:15378"/>
        <dbReference type="ChEBI" id="CHEBI:29999"/>
        <dbReference type="ChEBI" id="CHEBI:57287"/>
        <dbReference type="ChEBI" id="CHEBI:58343"/>
        <dbReference type="ChEBI" id="CHEBI:64479"/>
    </reaction>
</comment>
<dbReference type="PANTHER" id="PTHR38096">
    <property type="entry name" value="ENTEROBACTIN SYNTHASE COMPONENT D"/>
    <property type="match status" value="1"/>
</dbReference>
<dbReference type="PRINTS" id="PR01399">
    <property type="entry name" value="ENTSNTHTASED"/>
</dbReference>
<dbReference type="GO" id="GO:0005886">
    <property type="term" value="C:plasma membrane"/>
    <property type="evidence" value="ECO:0007669"/>
    <property type="project" value="TreeGrafter"/>
</dbReference>
<evidence type="ECO:0000313" key="17">
    <source>
        <dbReference type="EMBL" id="SHL67139.1"/>
    </source>
</evidence>
<evidence type="ECO:0000256" key="8">
    <source>
        <dbReference type="ARBA" id="ARBA00029894"/>
    </source>
</evidence>